<organism evidence="4 6">
    <name type="scientific">Dorcoceras hygrometricum</name>
    <dbReference type="NCBI Taxonomy" id="472368"/>
    <lineage>
        <taxon>Eukaryota</taxon>
        <taxon>Viridiplantae</taxon>
        <taxon>Streptophyta</taxon>
        <taxon>Embryophyta</taxon>
        <taxon>Tracheophyta</taxon>
        <taxon>Spermatophyta</taxon>
        <taxon>Magnoliopsida</taxon>
        <taxon>eudicotyledons</taxon>
        <taxon>Gunneridae</taxon>
        <taxon>Pentapetalae</taxon>
        <taxon>asterids</taxon>
        <taxon>lamiids</taxon>
        <taxon>Lamiales</taxon>
        <taxon>Gesneriaceae</taxon>
        <taxon>Didymocarpoideae</taxon>
        <taxon>Trichosporeae</taxon>
        <taxon>Loxocarpinae</taxon>
        <taxon>Dorcoceras</taxon>
    </lineage>
</organism>
<evidence type="ECO:0000313" key="5">
    <source>
        <dbReference type="EMBL" id="KZV38167.1"/>
    </source>
</evidence>
<evidence type="ECO:0000256" key="2">
    <source>
        <dbReference type="ARBA" id="ARBA00022704"/>
    </source>
</evidence>
<feature type="domain" description="Cystatin" evidence="3">
    <location>
        <begin position="9"/>
        <end position="110"/>
    </location>
</feature>
<reference evidence="4" key="2">
    <citation type="submission" date="2016-02" db="EMBL/GenBank/DDBJ databases">
        <authorList>
            <person name="Alioto T."/>
            <person name="Alioto T."/>
        </authorList>
    </citation>
    <scope>NUCLEOTIDE SEQUENCE</scope>
</reference>
<keyword evidence="6" id="KW-1185">Reference proteome</keyword>
<dbReference type="Gene3D" id="3.10.450.10">
    <property type="match status" value="1"/>
</dbReference>
<dbReference type="SMART" id="SM00043">
    <property type="entry name" value="CY"/>
    <property type="match status" value="1"/>
</dbReference>
<dbReference type="PANTHER" id="PTHR47373:SF1">
    <property type="entry name" value="CYSTEINE PROTEINASE INHIBITOR 2"/>
    <property type="match status" value="1"/>
</dbReference>
<gene>
    <name evidence="4" type="ORF">F511_37122</name>
    <name evidence="5" type="ORF">F511_38801</name>
</gene>
<dbReference type="GO" id="GO:0004869">
    <property type="term" value="F:cysteine-type endopeptidase inhibitor activity"/>
    <property type="evidence" value="ECO:0007669"/>
    <property type="project" value="UniProtKB-KW"/>
</dbReference>
<evidence type="ECO:0000313" key="6">
    <source>
        <dbReference type="Proteomes" id="UP000250235"/>
    </source>
</evidence>
<dbReference type="SUPFAM" id="SSF54403">
    <property type="entry name" value="Cystatin/monellin"/>
    <property type="match status" value="1"/>
</dbReference>
<sequence>MHASAAVGAKVGGRRQVKNVENNRQIQDLGRFCVEQYNLKMMHKGINGSSGKLLLFSEVVSAETQVVSGIKYYLRIAAAPHGGGIAEEFEAVVLVKPWMHSKEVLTFDPSPRSY</sequence>
<accession>A0A2Z7A7L1</accession>
<dbReference type="EMBL" id="KV018564">
    <property type="protein sequence ID" value="KZV16803.1"/>
    <property type="molecule type" value="Genomic_DNA"/>
</dbReference>
<dbReference type="InterPro" id="IPR046350">
    <property type="entry name" value="Cystatin_sf"/>
</dbReference>
<evidence type="ECO:0000256" key="1">
    <source>
        <dbReference type="ARBA" id="ARBA00022690"/>
    </source>
</evidence>
<dbReference type="OrthoDB" id="1908104at2759"/>
<evidence type="ECO:0000313" key="4">
    <source>
        <dbReference type="EMBL" id="KZV16803.1"/>
    </source>
</evidence>
<name>A0A2Z7A7L1_9LAMI</name>
<dbReference type="AlphaFoldDB" id="A0A2Z7A7L1"/>
<dbReference type="Proteomes" id="UP000250235">
    <property type="component" value="Unassembled WGS sequence"/>
</dbReference>
<proteinExistence type="predicted"/>
<evidence type="ECO:0000259" key="3">
    <source>
        <dbReference type="SMART" id="SM00043"/>
    </source>
</evidence>
<keyword evidence="1" id="KW-0646">Protease inhibitor</keyword>
<dbReference type="Pfam" id="PF16845">
    <property type="entry name" value="SQAPI"/>
    <property type="match status" value="1"/>
</dbReference>
<dbReference type="PANTHER" id="PTHR47373">
    <property type="entry name" value="CYSTEINE PROTEINASE INHIBITOR 2"/>
    <property type="match status" value="1"/>
</dbReference>
<dbReference type="EMBL" id="KV002060">
    <property type="protein sequence ID" value="KZV38167.1"/>
    <property type="molecule type" value="Genomic_DNA"/>
</dbReference>
<dbReference type="CDD" id="cd00042">
    <property type="entry name" value="CY"/>
    <property type="match status" value="1"/>
</dbReference>
<protein>
    <submittedName>
        <fullName evidence="4">Cysteine protein inhibitor B</fullName>
    </submittedName>
</protein>
<reference evidence="4 6" key="1">
    <citation type="journal article" date="2015" name="Proc. Natl. Acad. Sci. U.S.A.">
        <title>The resurrection genome of Boea hygrometrica: A blueprint for survival of dehydration.</title>
        <authorList>
            <person name="Xiao L."/>
            <person name="Yang G."/>
            <person name="Zhang L."/>
            <person name="Yang X."/>
            <person name="Zhao S."/>
            <person name="Ji Z."/>
            <person name="Zhou Q."/>
            <person name="Hu M."/>
            <person name="Wang Y."/>
            <person name="Chen M."/>
            <person name="Xu Y."/>
            <person name="Jin H."/>
            <person name="Xiao X."/>
            <person name="Hu G."/>
            <person name="Bao F."/>
            <person name="Hu Y."/>
            <person name="Wan P."/>
            <person name="Li L."/>
            <person name="Deng X."/>
            <person name="Kuang T."/>
            <person name="Xiang C."/>
            <person name="Zhu J.K."/>
            <person name="Oliver M.J."/>
            <person name="He Y."/>
        </authorList>
    </citation>
    <scope>NUCLEOTIDE SEQUENCE [LARGE SCALE GENOMIC DNA]</scope>
    <source>
        <strain evidence="6">cv. XS01</strain>
    </source>
</reference>
<dbReference type="InterPro" id="IPR000010">
    <property type="entry name" value="Cystatin_dom"/>
</dbReference>
<keyword evidence="2" id="KW-0789">Thiol protease inhibitor</keyword>